<dbReference type="Pfam" id="PF26113">
    <property type="entry name" value="GH16_XgeA"/>
    <property type="match status" value="1"/>
</dbReference>
<dbReference type="CDD" id="cd08023">
    <property type="entry name" value="GH16_laminarinase_like"/>
    <property type="match status" value="1"/>
</dbReference>
<dbReference type="PANTHER" id="PTHR10963:SF53">
    <property type="entry name" value="GH16 DOMAIN-CONTAINING PROTEIN"/>
    <property type="match status" value="1"/>
</dbReference>
<dbReference type="InterPro" id="IPR013320">
    <property type="entry name" value="ConA-like_dom_sf"/>
</dbReference>
<keyword evidence="4" id="KW-1185">Reference proteome</keyword>
<reference evidence="3 4" key="1">
    <citation type="journal article" date="2016" name="Genome Biol. Evol.">
        <title>Divergent and convergent evolution of fungal pathogenicity.</title>
        <authorList>
            <person name="Shang Y."/>
            <person name="Xiao G."/>
            <person name="Zheng P."/>
            <person name="Cen K."/>
            <person name="Zhan S."/>
            <person name="Wang C."/>
        </authorList>
    </citation>
    <scope>NUCLEOTIDE SEQUENCE [LARGE SCALE GENOMIC DNA]</scope>
    <source>
        <strain evidence="3 4">RCEF 4871</strain>
    </source>
</reference>
<dbReference type="STRING" id="1081105.A0A166WM92"/>
<evidence type="ECO:0000313" key="3">
    <source>
        <dbReference type="EMBL" id="OAA34883.1"/>
    </source>
</evidence>
<dbReference type="PANTHER" id="PTHR10963">
    <property type="entry name" value="GLYCOSYL HYDROLASE-RELATED"/>
    <property type="match status" value="1"/>
</dbReference>
<dbReference type="OrthoDB" id="192832at2759"/>
<protein>
    <submittedName>
        <fullName evidence="3">Concanavalin A-like lectin/glucanase</fullName>
    </submittedName>
</protein>
<dbReference type="InterPro" id="IPR000757">
    <property type="entry name" value="Beta-glucanase-like"/>
</dbReference>
<name>A0A166WM92_METRR</name>
<comment type="caution">
    <text evidence="3">The sequence shown here is derived from an EMBL/GenBank/DDBJ whole genome shotgun (WGS) entry which is preliminary data.</text>
</comment>
<evidence type="ECO:0000259" key="2">
    <source>
        <dbReference type="PROSITE" id="PS51762"/>
    </source>
</evidence>
<dbReference type="AlphaFoldDB" id="A0A166WM92"/>
<dbReference type="EMBL" id="AZHC01000047">
    <property type="protein sequence ID" value="OAA34883.1"/>
    <property type="molecule type" value="Genomic_DNA"/>
</dbReference>
<feature type="compositionally biased region" description="Pro residues" evidence="1">
    <location>
        <begin position="33"/>
        <end position="50"/>
    </location>
</feature>
<sequence>MPWRDKLKGLKADFEGMINARDQGQGQGQGQDRPPPPPPMASRPPRPCPEPTFHTYWVPRFYPDTPVNVEWDAKLGNGPDGWGNQELEHYTAAPENSFQYNHEHPLPQTNMTELTGRYSTPNGQLVIRALANNSSPTPEQKYTSARLVSRHTLERDQGVLTAVIMSPCADGIWPAFWLLPQEPFNWPVDGEIDIAETWNGDGENRSCLHWGQHHEPEKHRVLGTKIHDMHARPVRYDFAWHQPGGQAGQGRMIWYIDDRPVMKAPIPEGTRSMRDMTILLNVAMGGNVCGDKTPADGYYDMVVYTMYMASELENGGWGRFESDWGCAPLGNTY</sequence>
<dbReference type="Gene3D" id="2.60.120.200">
    <property type="match status" value="1"/>
</dbReference>
<proteinExistence type="predicted"/>
<dbReference type="GO" id="GO:0005975">
    <property type="term" value="P:carbohydrate metabolic process"/>
    <property type="evidence" value="ECO:0007669"/>
    <property type="project" value="InterPro"/>
</dbReference>
<dbReference type="PROSITE" id="PS51762">
    <property type="entry name" value="GH16_2"/>
    <property type="match status" value="1"/>
</dbReference>
<dbReference type="OMA" id="TCLHWGH"/>
<organism evidence="3 4">
    <name type="scientific">Metarhizium rileyi (strain RCEF 4871)</name>
    <name type="common">Nomuraea rileyi</name>
    <dbReference type="NCBI Taxonomy" id="1649241"/>
    <lineage>
        <taxon>Eukaryota</taxon>
        <taxon>Fungi</taxon>
        <taxon>Dikarya</taxon>
        <taxon>Ascomycota</taxon>
        <taxon>Pezizomycotina</taxon>
        <taxon>Sordariomycetes</taxon>
        <taxon>Hypocreomycetidae</taxon>
        <taxon>Hypocreales</taxon>
        <taxon>Clavicipitaceae</taxon>
        <taxon>Metarhizium</taxon>
    </lineage>
</organism>
<accession>A0A166WM92</accession>
<dbReference type="Proteomes" id="UP000243498">
    <property type="component" value="Unassembled WGS sequence"/>
</dbReference>
<gene>
    <name evidence="3" type="ORF">NOR_08269</name>
</gene>
<dbReference type="SUPFAM" id="SSF49899">
    <property type="entry name" value="Concanavalin A-like lectins/glucanases"/>
    <property type="match status" value="1"/>
</dbReference>
<evidence type="ECO:0000256" key="1">
    <source>
        <dbReference type="SAM" id="MobiDB-lite"/>
    </source>
</evidence>
<feature type="region of interest" description="Disordered" evidence="1">
    <location>
        <begin position="15"/>
        <end position="50"/>
    </location>
</feature>
<feature type="domain" description="GH16" evidence="2">
    <location>
        <begin position="55"/>
        <end position="310"/>
    </location>
</feature>
<dbReference type="InterPro" id="IPR050546">
    <property type="entry name" value="Glycosyl_Hydrlase_16"/>
</dbReference>
<evidence type="ECO:0000313" key="4">
    <source>
        <dbReference type="Proteomes" id="UP000243498"/>
    </source>
</evidence>
<dbReference type="GO" id="GO:0004553">
    <property type="term" value="F:hydrolase activity, hydrolyzing O-glycosyl compounds"/>
    <property type="evidence" value="ECO:0007669"/>
    <property type="project" value="InterPro"/>
</dbReference>